<dbReference type="EMBL" id="UOER01000048">
    <property type="protein sequence ID" value="VAW19563.1"/>
    <property type="molecule type" value="Genomic_DNA"/>
</dbReference>
<evidence type="ECO:0000256" key="2">
    <source>
        <dbReference type="ARBA" id="ARBA00022630"/>
    </source>
</evidence>
<dbReference type="InterPro" id="IPR036188">
    <property type="entry name" value="FAD/NAD-bd_sf"/>
</dbReference>
<evidence type="ECO:0000256" key="3">
    <source>
        <dbReference type="ARBA" id="ARBA00022827"/>
    </source>
</evidence>
<dbReference type="PANTHER" id="PTHR47470:SF1">
    <property type="entry name" value="FAD-DEPENDENT OXIDOREDUCTASE 2 FAD BINDING DOMAIN-CONTAINING PROTEIN"/>
    <property type="match status" value="1"/>
</dbReference>
<sequence>MNKLDYDYVIIGSGFGGSVSALRLAEKGYKVLVIEKGKWFKSSDFPKTNWQLKKWIWEPKFGLKGFFKMTFLNHVTILSGVGVGGGSLTYANTLPIPKKNFFNSGSWASLNNWDTTLNPFYKIAYKMLGATVNPKLFEADKSLKCIAKEINKESKFKPT</sequence>
<keyword evidence="2" id="KW-0285">Flavoprotein</keyword>
<dbReference type="AlphaFoldDB" id="A0A3B0TTP5"/>
<proteinExistence type="predicted"/>
<dbReference type="SUPFAM" id="SSF51905">
    <property type="entry name" value="FAD/NAD(P)-binding domain"/>
    <property type="match status" value="1"/>
</dbReference>
<evidence type="ECO:0000256" key="1">
    <source>
        <dbReference type="ARBA" id="ARBA00001974"/>
    </source>
</evidence>
<dbReference type="InterPro" id="IPR052542">
    <property type="entry name" value="Cholesterol_Oxidase"/>
</dbReference>
<name>A0A3B0TTP5_9ZZZZ</name>
<dbReference type="InterPro" id="IPR003953">
    <property type="entry name" value="FAD-dep_OxRdtase_2_FAD-bd"/>
</dbReference>
<keyword evidence="4 6" id="KW-0560">Oxidoreductase</keyword>
<dbReference type="Gene3D" id="3.50.50.60">
    <property type="entry name" value="FAD/NAD(P)-binding domain"/>
    <property type="match status" value="1"/>
</dbReference>
<dbReference type="PANTHER" id="PTHR47470">
    <property type="entry name" value="CHOLESTEROL OXIDASE"/>
    <property type="match status" value="1"/>
</dbReference>
<accession>A0A3B0TTP5</accession>
<protein>
    <submittedName>
        <fullName evidence="6">Cholesterol oxidase @ Steroid Delta(5)-&gt;Delta(4)-isomerase</fullName>
        <ecNumber evidence="6">1.1.3.6</ecNumber>
        <ecNumber evidence="6">5.3.3.1</ecNumber>
    </submittedName>
</protein>
<feature type="domain" description="FAD-dependent oxidoreductase 2 FAD-binding" evidence="5">
    <location>
        <begin position="7"/>
        <end position="42"/>
    </location>
</feature>
<dbReference type="Pfam" id="PF00890">
    <property type="entry name" value="FAD_binding_2"/>
    <property type="match status" value="1"/>
</dbReference>
<keyword evidence="3" id="KW-0274">FAD</keyword>
<comment type="cofactor">
    <cofactor evidence="1">
        <name>FAD</name>
        <dbReference type="ChEBI" id="CHEBI:57692"/>
    </cofactor>
</comment>
<dbReference type="GO" id="GO:0016995">
    <property type="term" value="F:cholesterol oxidase activity"/>
    <property type="evidence" value="ECO:0007669"/>
    <property type="project" value="UniProtKB-EC"/>
</dbReference>
<evidence type="ECO:0000313" key="6">
    <source>
        <dbReference type="EMBL" id="VAW19563.1"/>
    </source>
</evidence>
<evidence type="ECO:0000256" key="4">
    <source>
        <dbReference type="ARBA" id="ARBA00023002"/>
    </source>
</evidence>
<reference evidence="6" key="1">
    <citation type="submission" date="2018-06" db="EMBL/GenBank/DDBJ databases">
        <authorList>
            <person name="Zhirakovskaya E."/>
        </authorList>
    </citation>
    <scope>NUCLEOTIDE SEQUENCE</scope>
</reference>
<keyword evidence="6" id="KW-0413">Isomerase</keyword>
<dbReference type="GO" id="GO:0004769">
    <property type="term" value="F:steroid Delta-isomerase activity"/>
    <property type="evidence" value="ECO:0007669"/>
    <property type="project" value="UniProtKB-EC"/>
</dbReference>
<dbReference type="EC" id="5.3.3.1" evidence="6"/>
<dbReference type="EC" id="1.1.3.6" evidence="6"/>
<feature type="non-terminal residue" evidence="6">
    <location>
        <position position="159"/>
    </location>
</feature>
<organism evidence="6">
    <name type="scientific">hydrothermal vent metagenome</name>
    <dbReference type="NCBI Taxonomy" id="652676"/>
    <lineage>
        <taxon>unclassified sequences</taxon>
        <taxon>metagenomes</taxon>
        <taxon>ecological metagenomes</taxon>
    </lineage>
</organism>
<gene>
    <name evidence="6" type="ORF">MNBD_BACTEROID04-488</name>
</gene>
<evidence type="ECO:0000259" key="5">
    <source>
        <dbReference type="Pfam" id="PF00890"/>
    </source>
</evidence>